<dbReference type="NCBIfam" id="TIGR00374">
    <property type="entry name" value="flippase-like domain"/>
    <property type="match status" value="1"/>
</dbReference>
<evidence type="ECO:0000313" key="7">
    <source>
        <dbReference type="EMBL" id="TMQ64836.1"/>
    </source>
</evidence>
<comment type="caution">
    <text evidence="7">The sequence shown here is derived from an EMBL/GenBank/DDBJ whole genome shotgun (WGS) entry which is preliminary data.</text>
</comment>
<reference evidence="7 8" key="1">
    <citation type="journal article" date="2019" name="Nat. Microbiol.">
        <title>Mediterranean grassland soil C-N compound turnover is dependent on rainfall and depth, and is mediated by genomically divergent microorganisms.</title>
        <authorList>
            <person name="Diamond S."/>
            <person name="Andeer P.F."/>
            <person name="Li Z."/>
            <person name="Crits-Christoph A."/>
            <person name="Burstein D."/>
            <person name="Anantharaman K."/>
            <person name="Lane K.R."/>
            <person name="Thomas B.C."/>
            <person name="Pan C."/>
            <person name="Northen T.R."/>
            <person name="Banfield J.F."/>
        </authorList>
    </citation>
    <scope>NUCLEOTIDE SEQUENCE [LARGE SCALE GENOMIC DNA]</scope>
    <source>
        <strain evidence="7">WS_9</strain>
    </source>
</reference>
<dbReference type="AlphaFoldDB" id="A0A538TMH9"/>
<feature type="transmembrane region" description="Helical" evidence="6">
    <location>
        <begin position="77"/>
        <end position="103"/>
    </location>
</feature>
<accession>A0A538TMH9</accession>
<gene>
    <name evidence="7" type="ORF">E6K79_07300</name>
</gene>
<dbReference type="Pfam" id="PF03706">
    <property type="entry name" value="LPG_synthase_TM"/>
    <property type="match status" value="1"/>
</dbReference>
<evidence type="ECO:0000256" key="3">
    <source>
        <dbReference type="ARBA" id="ARBA00022692"/>
    </source>
</evidence>
<feature type="transmembrane region" description="Helical" evidence="6">
    <location>
        <begin position="290"/>
        <end position="313"/>
    </location>
</feature>
<protein>
    <submittedName>
        <fullName evidence="7">Flippase-like domain-containing protein</fullName>
    </submittedName>
</protein>
<evidence type="ECO:0000256" key="5">
    <source>
        <dbReference type="ARBA" id="ARBA00023136"/>
    </source>
</evidence>
<feature type="transmembrane region" description="Helical" evidence="6">
    <location>
        <begin position="124"/>
        <end position="143"/>
    </location>
</feature>
<evidence type="ECO:0000256" key="6">
    <source>
        <dbReference type="SAM" id="Phobius"/>
    </source>
</evidence>
<proteinExistence type="predicted"/>
<feature type="transmembrane region" description="Helical" evidence="6">
    <location>
        <begin position="248"/>
        <end position="270"/>
    </location>
</feature>
<feature type="transmembrane region" description="Helical" evidence="6">
    <location>
        <begin position="149"/>
        <end position="169"/>
    </location>
</feature>
<sequence length="339" mass="36138">MSRSRLILLALGIVLSALAIVLLARSIDISAAMRALSRANMGWVVAGTLVTFVGYYLRALRWREILAPRVQPSMARLFSATMVGFLAINTLPARLGELVRAYVLARTEKIPTATVLGSLAVERILDMAMLGIFWALSLLIAPIPDWFRWSGYATIGIGGAIAAALWGLHATRGHAGWSEGRLIALLPKRLGGFISKGIPAFGAGLQVFGSPKLMAKASAWSIVAWVVSASVFLLVGLSLGLRVPVGAIFLLTFVVCLGISLPSSPGFIGVMEGACVMGLSIFGVGGPEALAFAILYHVTQLVPPLVLGTYFVFKQHLTPELIHLEGGADGEVVRKKRRQ</sequence>
<organism evidence="7 8">
    <name type="scientific">Eiseniibacteriota bacterium</name>
    <dbReference type="NCBI Taxonomy" id="2212470"/>
    <lineage>
        <taxon>Bacteria</taxon>
        <taxon>Candidatus Eiseniibacteriota</taxon>
    </lineage>
</organism>
<evidence type="ECO:0000256" key="1">
    <source>
        <dbReference type="ARBA" id="ARBA00004651"/>
    </source>
</evidence>
<keyword evidence="2" id="KW-1003">Cell membrane</keyword>
<dbReference type="InterPro" id="IPR022791">
    <property type="entry name" value="L-PG_synthase/AglD"/>
</dbReference>
<evidence type="ECO:0000313" key="8">
    <source>
        <dbReference type="Proteomes" id="UP000317691"/>
    </source>
</evidence>
<name>A0A538TMH9_UNCEI</name>
<feature type="transmembrane region" description="Helical" evidence="6">
    <location>
        <begin position="220"/>
        <end position="241"/>
    </location>
</feature>
<evidence type="ECO:0000256" key="2">
    <source>
        <dbReference type="ARBA" id="ARBA00022475"/>
    </source>
</evidence>
<dbReference type="GO" id="GO:0005886">
    <property type="term" value="C:plasma membrane"/>
    <property type="evidence" value="ECO:0007669"/>
    <property type="project" value="UniProtKB-SubCell"/>
</dbReference>
<keyword evidence="5 6" id="KW-0472">Membrane</keyword>
<dbReference type="PANTHER" id="PTHR39087:SF2">
    <property type="entry name" value="UPF0104 MEMBRANE PROTEIN MJ1595"/>
    <property type="match status" value="1"/>
</dbReference>
<keyword evidence="3 6" id="KW-0812">Transmembrane</keyword>
<feature type="transmembrane region" description="Helical" evidence="6">
    <location>
        <begin position="6"/>
        <end position="27"/>
    </location>
</feature>
<feature type="transmembrane region" description="Helical" evidence="6">
    <location>
        <begin position="39"/>
        <end position="57"/>
    </location>
</feature>
<comment type="subcellular location">
    <subcellularLocation>
        <location evidence="1">Cell membrane</location>
        <topology evidence="1">Multi-pass membrane protein</topology>
    </subcellularLocation>
</comment>
<dbReference type="EMBL" id="VBOZ01000017">
    <property type="protein sequence ID" value="TMQ64836.1"/>
    <property type="molecule type" value="Genomic_DNA"/>
</dbReference>
<evidence type="ECO:0000256" key="4">
    <source>
        <dbReference type="ARBA" id="ARBA00022989"/>
    </source>
</evidence>
<dbReference type="PANTHER" id="PTHR39087">
    <property type="entry name" value="UPF0104 MEMBRANE PROTEIN MJ1595"/>
    <property type="match status" value="1"/>
</dbReference>
<dbReference type="Proteomes" id="UP000317691">
    <property type="component" value="Unassembled WGS sequence"/>
</dbReference>
<keyword evidence="4 6" id="KW-1133">Transmembrane helix</keyword>